<gene>
    <name evidence="1" type="ORF">NM688_g3503</name>
</gene>
<proteinExistence type="predicted"/>
<dbReference type="Proteomes" id="UP001148662">
    <property type="component" value="Unassembled WGS sequence"/>
</dbReference>
<reference evidence="1" key="1">
    <citation type="submission" date="2022-07" db="EMBL/GenBank/DDBJ databases">
        <title>Genome Sequence of Phlebia brevispora.</title>
        <authorList>
            <person name="Buettner E."/>
        </authorList>
    </citation>
    <scope>NUCLEOTIDE SEQUENCE</scope>
    <source>
        <strain evidence="1">MPL23</strain>
    </source>
</reference>
<evidence type="ECO:0000313" key="2">
    <source>
        <dbReference type="Proteomes" id="UP001148662"/>
    </source>
</evidence>
<comment type="caution">
    <text evidence="1">The sequence shown here is derived from an EMBL/GenBank/DDBJ whole genome shotgun (WGS) entry which is preliminary data.</text>
</comment>
<organism evidence="1 2">
    <name type="scientific">Phlebia brevispora</name>
    <dbReference type="NCBI Taxonomy" id="194682"/>
    <lineage>
        <taxon>Eukaryota</taxon>
        <taxon>Fungi</taxon>
        <taxon>Dikarya</taxon>
        <taxon>Basidiomycota</taxon>
        <taxon>Agaricomycotina</taxon>
        <taxon>Agaricomycetes</taxon>
        <taxon>Polyporales</taxon>
        <taxon>Meruliaceae</taxon>
        <taxon>Phlebia</taxon>
    </lineage>
</organism>
<protein>
    <submittedName>
        <fullName evidence="1">Uncharacterized protein</fullName>
    </submittedName>
</protein>
<name>A0ACC1T5R9_9APHY</name>
<dbReference type="EMBL" id="JANHOG010000516">
    <property type="protein sequence ID" value="KAJ3553638.1"/>
    <property type="molecule type" value="Genomic_DNA"/>
</dbReference>
<evidence type="ECO:0000313" key="1">
    <source>
        <dbReference type="EMBL" id="KAJ3553638.1"/>
    </source>
</evidence>
<accession>A0ACC1T5R9</accession>
<sequence>MDSKKRARTEDSEPPSSKKRALSDHHGSPVPLNGTSHETDEPRDDDNLELFRKDAIFRRMKHYSRENEKSQAKIAELERRRDTCEAGLAALEACWTQLLNTIRSLVKPEELSDADISARDVYDLTARVSSDADSQYVEQLRVKMQATEQLVVAFVKLGKQGGLKVTQEDTFKQCQEAQTECTSLRSEVSLLHAKLNTTESEKDSYRDRLVAAEKRIDRLQSKTVAAMNLHKVTEKHEIQDESRQATPSSPTPPQPPNGIQSPDTDEWEAVAKHREEKIQQLCNENLELQQDLLSLKLAAKNPPETMVRETPFYKALIAHASKLEQTVSDYEKEINQLKFKIQQLEAARLEVERQAHNEQEKAIQEYRNMVVKRDNENSRLREQREQILSELNERKQKDMIKIHSVNELKALVDSRSERIKVLESELTRLRTRLAADAKDEDLMTFFFKSGSEEVSYVADLKRRLAEAEEHLKASEGPSPGETELRRQLAVTKMKLEEYKIFGDAAFPPDVQALANQLKEKQGEIDRLQSLEKQHEQAESSLYAELEKLSVAWEALDRQVKNKVFDLAGMEEKVSKTGLEKAKADNKYYAAMRDKEASDAERKAISRAYDKQTQVVEKLLASEKTLILRVADLEREASYWKHAAEQQAEHAKKLEGDNGEWQVRANGERARTTEALAAIRKHEVDLKQKREELRHMEENIARSKKEAERHAAKMKTSSQHHSASPNSREAELQSEVDKCMDILKCSTCRQNMRNTVITKCMHKTALTSGYLADSASVQPKGLIRDMAPKSSSSSSSSKETLKEIRAKKGKELLDYHLSAAIPGRNNGANLPTLQELARMVAEGRDFRKVRDTTKIKPKKMAEYQKLVASVPDMLKEPSRSLEELLSGTDAITASEALKLGTYAEGRTLTPSSTDRYLSGILFAGDVWLLGKHISQRVAEATETLEEKYGPIYFDDTVPYKKEKAEAVAIAAKQTTPGLKTSNASRETIYQLIWKGVLSRQDSRDPEEVERTKEAFAMAQILIQHGVPVDEQDIMGNTALIYATGCHNKELMSNVKFGSLLLKGGADVNHRNRQGHTALSLASMSSVTWGEDRKRSVPVRWLLQHGANPDIPDNGGFTPRMNGQYSKVITKLFHEEDKRRAELPPHCVFCLYIPPDDFEPGMEGVGGGPFLLKEKEMPKTLMLCACKSEKALYCSKKCQKADWKHHKKTCKIAKS</sequence>
<keyword evidence="2" id="KW-1185">Reference proteome</keyword>